<evidence type="ECO:0000256" key="4">
    <source>
        <dbReference type="SAM" id="SignalP"/>
    </source>
</evidence>
<feature type="repeat" description="TPR" evidence="1">
    <location>
        <begin position="1330"/>
        <end position="1363"/>
    </location>
</feature>
<feature type="repeat" description="TPR" evidence="1">
    <location>
        <begin position="285"/>
        <end position="318"/>
    </location>
</feature>
<keyword evidence="4" id="KW-0732">Signal</keyword>
<dbReference type="GO" id="GO:0015629">
    <property type="term" value="C:actin cytoskeleton"/>
    <property type="evidence" value="ECO:0007669"/>
    <property type="project" value="TreeGrafter"/>
</dbReference>
<dbReference type="SUPFAM" id="SSF48452">
    <property type="entry name" value="TPR-like"/>
    <property type="match status" value="1"/>
</dbReference>
<keyword evidence="1" id="KW-0802">TPR repeat</keyword>
<dbReference type="Proteomes" id="UP000580250">
    <property type="component" value="Unassembled WGS sequence"/>
</dbReference>
<dbReference type="InterPro" id="IPR052630">
    <property type="entry name" value="TTC17"/>
</dbReference>
<name>A0A6V7XB18_MELEN</name>
<dbReference type="OrthoDB" id="2115703at2759"/>
<evidence type="ECO:0000313" key="6">
    <source>
        <dbReference type="Proteomes" id="UP000580250"/>
    </source>
</evidence>
<reference evidence="5 6" key="1">
    <citation type="submission" date="2020-08" db="EMBL/GenBank/DDBJ databases">
        <authorList>
            <person name="Koutsovoulos G."/>
            <person name="Danchin GJ E."/>
        </authorList>
    </citation>
    <scope>NUCLEOTIDE SEQUENCE [LARGE SCALE GENOMIC DNA]</scope>
</reference>
<comment type="caution">
    <text evidence="5">The sequence shown here is derived from an EMBL/GenBank/DDBJ whole genome shotgun (WGS) entry which is preliminary data.</text>
</comment>
<dbReference type="EMBL" id="CAJEWN010001319">
    <property type="protein sequence ID" value="CAD2196458.1"/>
    <property type="molecule type" value="Genomic_DNA"/>
</dbReference>
<dbReference type="GO" id="GO:0005737">
    <property type="term" value="C:cytoplasm"/>
    <property type="evidence" value="ECO:0007669"/>
    <property type="project" value="TreeGrafter"/>
</dbReference>
<proteinExistence type="predicted"/>
<accession>A0A6V7XB18</accession>
<evidence type="ECO:0000313" key="5">
    <source>
        <dbReference type="EMBL" id="CAD2196458.1"/>
    </source>
</evidence>
<sequence>MLKLIFYISPFLLINLLPVIAHSHLLFDSKNGRAEVEDSPYLIKHPHLLADFYSQVELVQELAELKTSVRQQQVLIEKRYDDDDPQIENKIRATNLDCIRSKNFELQPENFLTVYPFDLVLIDGKYELKSIVLKPFGEQFQFSVKEVEDKEIDCGVISNDYQKISQEFSSSSENYEEPGLAEGIKIEEMKLFKHIISLILSNTKKEENNEQNNNLIKKAIYFAHFYWRLRGNPQNALNCLFNYLLMEKDNIPARFQLGIIQLRLGNYKRAIEHLEFINNKVPNCAKCLLPLGDAYVLDGNFSEAIDTFDKALRLETDLDLALTKVSLLRCINKIFEVMENQHENLLDTIKDVEMFKEKMRRIYQLEELIESNRAPVEARLQAKLAYEHFEYGALPFANCREGIQWNGGRRERKRLFCTVNNWKLYNESLNKQREKVKAEIELIINQQFEASPELKLVELDRLKRKENDEIREEKRLSEWKEYISKLAPFIGIGLEMDEPQLIPKYPILNKQNEASYLFFRPSWPSIHECQEAVNSGTSSFETSFNDFKSPQLFISPENKGFIVSDLLTKYLAIKDGELTPLPWKLPYCKLYNDSGLLLDEKLKFIENLNSFQKLKSGYFTPSDEFSEHKLKNEIFRLAGYNLDNDLNGQTLKPLIREIGQRIGNLLKFNIGPRWLTFNLAALYFRYLGIPGEAINCIELALKYSKYEDIALTQLAQIVLLTNYSLTDQNELNGLDRILSIAMNGGVNEPIPYHLMAIFYQLKGNLHTSESIPLFKFIYLLNILLELLFQALELDPKFKPSLNMLLFKKCSKRIINYSKQKLSINQIYSPLCCWPNEQEIFCFKQLTTKNKKKTINCYRPEPLLESPLFNIKLIYFRCNTPYIGKSYLAPAFARFIIPLLFPAAKLREIKEDIFAKKLEAELAQKVVDRHKIEEAPVFPLDYGGYSLDRIRAHQRPIWPEGVKEQINQFQIDFEPSINNEHIFEEQNEFKLTKEIKLEKTTVDETIFNEYLKNEWTENNEKNKGDKKKQNRTKQQNNIKMTKEKSKVSDSIVVDGVTSSFLNNQSKRLKSSRVQIDGTLLGTLSNRGEVLFKLDIPLPEILPVPPSLMVNKGKQFALPFKRDSLKEICQTQKKLNHLFEQPVSTWVSPSAKGIKVDDLLNFGELPELADLLLEPECPEPTLVLQSSSILLELDELPAYLYREHLTKFYKPEKALRDTFRSIGSSKLDSIERVAAKLFFALKGAAMHPSVSSSKPISSIREFVLGTISSLYWRIKGDPLNSIKCLRHSLYNSPNEFIDVPLVSLANIYHQAGFLHSALYTLGKAFETGKNVVAVHFTLANVYSTIGDFPHALQFYYSTLSLQSNFEPAKASITAIHCLTNGVLLND</sequence>
<feature type="region of interest" description="Disordered" evidence="3">
    <location>
        <begin position="1017"/>
        <end position="1040"/>
    </location>
</feature>
<dbReference type="Gene3D" id="1.25.40.10">
    <property type="entry name" value="Tetratricopeptide repeat domain"/>
    <property type="match status" value="2"/>
</dbReference>
<keyword evidence="2" id="KW-0175">Coiled coil</keyword>
<organism evidence="5 6">
    <name type="scientific">Meloidogyne enterolobii</name>
    <name type="common">Root-knot nematode worm</name>
    <name type="synonym">Meloidogyne mayaguensis</name>
    <dbReference type="NCBI Taxonomy" id="390850"/>
    <lineage>
        <taxon>Eukaryota</taxon>
        <taxon>Metazoa</taxon>
        <taxon>Ecdysozoa</taxon>
        <taxon>Nematoda</taxon>
        <taxon>Chromadorea</taxon>
        <taxon>Rhabditida</taxon>
        <taxon>Tylenchina</taxon>
        <taxon>Tylenchomorpha</taxon>
        <taxon>Tylenchoidea</taxon>
        <taxon>Meloidogynidae</taxon>
        <taxon>Meloidogyninae</taxon>
        <taxon>Meloidogyne</taxon>
    </lineage>
</organism>
<protein>
    <submittedName>
        <fullName evidence="5">Uncharacterized protein</fullName>
    </submittedName>
</protein>
<gene>
    <name evidence="5" type="ORF">MENT_LOCUS49626</name>
</gene>
<feature type="chain" id="PRO_5027973541" evidence="4">
    <location>
        <begin position="22"/>
        <end position="1384"/>
    </location>
</feature>
<feature type="signal peptide" evidence="4">
    <location>
        <begin position="1"/>
        <end position="21"/>
    </location>
</feature>
<evidence type="ECO:0000256" key="3">
    <source>
        <dbReference type="SAM" id="MobiDB-lite"/>
    </source>
</evidence>
<dbReference type="GO" id="GO:0030041">
    <property type="term" value="P:actin filament polymerization"/>
    <property type="evidence" value="ECO:0007669"/>
    <property type="project" value="TreeGrafter"/>
</dbReference>
<evidence type="ECO:0000256" key="1">
    <source>
        <dbReference type="PROSITE-ProRule" id="PRU00339"/>
    </source>
</evidence>
<feature type="coiled-coil region" evidence="2">
    <location>
        <begin position="426"/>
        <end position="476"/>
    </location>
</feature>
<dbReference type="PROSITE" id="PS50005">
    <property type="entry name" value="TPR"/>
    <property type="match status" value="2"/>
</dbReference>
<dbReference type="SMART" id="SM00028">
    <property type="entry name" value="TPR"/>
    <property type="match status" value="4"/>
</dbReference>
<dbReference type="InterPro" id="IPR011990">
    <property type="entry name" value="TPR-like_helical_dom_sf"/>
</dbReference>
<dbReference type="PANTHER" id="PTHR16091">
    <property type="entry name" value="TTC17 PROTEIN"/>
    <property type="match status" value="1"/>
</dbReference>
<dbReference type="Pfam" id="PF13176">
    <property type="entry name" value="TPR_7"/>
    <property type="match status" value="1"/>
</dbReference>
<evidence type="ECO:0000256" key="2">
    <source>
        <dbReference type="SAM" id="Coils"/>
    </source>
</evidence>
<dbReference type="InterPro" id="IPR019734">
    <property type="entry name" value="TPR_rpt"/>
</dbReference>
<dbReference type="PANTHER" id="PTHR16091:SF1">
    <property type="entry name" value="TETRATRICOPEPTIDE REPEAT PROTEIN 17"/>
    <property type="match status" value="1"/>
</dbReference>